<feature type="compositionally biased region" description="Polar residues" evidence="10">
    <location>
        <begin position="1432"/>
        <end position="1447"/>
    </location>
</feature>
<evidence type="ECO:0000256" key="9">
    <source>
        <dbReference type="ARBA" id="ARBA00023180"/>
    </source>
</evidence>
<sequence length="2046" mass="215643">MYPFVIIILLVALCVVEKTNAVACFCDTDLTTNAALLNIRTAAGIAGWNVSLSTCTWTGVGCSATALTTLSLCYTGVACTGGSLPSTSSTWQTIGVALTSLVISGAAITGAFPSAASTSLTKLTTLSFSSYSPTGTMLLPASTVAYSMTLVSSSSITIASSASARLTYLAVTSSTVPDVSGISNLASISINSGTLGTMSWTSMTGLTSVTISYNTGALPSWTGANYPVLQSIALSYQTGAASLPTSWGSIQSLTSMSISYCSGITSTLPASWSSLTMLRTLSVYSTPITGPLPTTWNSLASITSIGVISASFAGATLPSAWTSIPKLTSLTISSSDLGGPLPQWPTSTLLTYLGLQSNSITSPLPTVVNGWSTLTTLDISNNPIGGTLPPWAAMTSLLTFVGSSSSIIGPLPQWGSASSPMGSLQTISISNNVFGGTIPASWAQMPALVSLFAFSSSLIGQLPFTWSSAVLNTLSLSGNSLSGGISLLTFASTTFSALDLSSNRIGSDCTLTVPASLKYLALNDNLCSGTHPNWSSGTSLTFVALGNNSFNGTLANIPSTVLQTLRVDRGNKFTGTLPKLSTSSSLSEISASNNWFTGTLPPFSSSAKPRKLLFAANNLSGTLPYSATVLSMIQYLDISANYFTGAPPSLSTATSLIQLNISSNNFTGSLVLRASLSSLTLLDVSCNSLSGALPSWSSCSNLAYVNLSCGNAFRGTMPILSSSAYDSLTVLDASDQGLTGVLSSILPLTYFGSRFPLTAATSVLLGGNSFTGTIPQFLQWQKLERFNVSGNSLAGTLAFTTTGNPLTSSTFPPNLWSIDISNNALSGTIPVPSAVVLAQVRQFLLGGDVHNFGGTLPTLNTIFPNLTQFSLSGTFPVVIPYTWLVGSAAWVNLTTLSLRKCGFSGTFPHPLASTSLTLLDLSWNRLSGTLPTDLPSFAPQLVTLNVDMNGFSSSLPASWSSLTRLLQLDAHSCLLSGSIPVLPLGLQVVLLWNNSLASSSSQLNWSSYLSLQQLDISSNRLTAVPLFTNTSQLVMLNISDNEISAGLPASWGTFLPSIVALNVSRNSFFGGIPLAWATTGLPFLASLDASSNTLSNLDNSSVSMALLLTLAFPQLQLLWLQGNNYSGTLSTALQDTLSDVDISRNRLTGEVPSELISLAVNLTSLNLCGNLLVGSLPKLWGVTATATLSLLNISSNKLSGALPYNWNTLFKRTTVDLCNNHICGPAPRTLSSIANIGFSRCPGTLVSSDGCYTSSVEPSVSNTKYTPRYRTRSAVHSNSTTQSQETTWTKSLSRTPSMSASASTEQSVSETRVSPNRTVTIMASKSPSQSSTSTHALTKETQSSSYVESPSPSTSVSDVTFSLDVSKSVSPTRNHNTSTISFTPTRSSTMSSKRTTTVSAHVTLSFSKNTKSSSKTPTLSNSTTPTLHTNTLVASTTPTWSHRTPSWSRTPTRVKTPTPTTSTTPSLTLSWSPTQNVSTATLSGSVILVEASVDAFAAAVNDLTATASALTSILSAADISNVNTLMLMSYVDCRGTKSIDSMRDGTFSSYMISPFMDVGWAAVAWGNLALGALALLLNVVVAAVVTVIKDARKSTLVRNDAELTPPPTTFGQALHATVFGDVRVSAAFPPFPAIGLRIVELWTSGSVLGAFAELTAASNASSGTELARYVTGVLVMLSCVSVLVGWQMTLIHKVLPHTTFVEYQLDVLCDHPLAVPRWAPPRWLLPMGSWRPPPVRRRFKQLFVAQVSTWSAKSRIFQNFGLACLSSLLTASTFVNTTSCEVSCALLAVVFFSSALFNARFVLYRCPFDAPLAVSTFALLGVQCSFLAAKEASPTWISLIQTILTIVRAALRLIAGVLEKNMEAHTEFEDDDHNKGNAMAGILFDYYDDDDAGGLPLPEENGEDELEYDPDRVFNPIDMVAASEAAISVDHGGSATGNHHFSVRAASSVLSLGGLRPSRRRGKTDLEIQFKKENSNDDDDNGLDVENLNDFHHDEEDDDSDAPPPPPTPPLSSEDEADTTVDGERIHNSMLERAAEAEHNDEQADC</sequence>
<feature type="transmembrane region" description="Helical" evidence="11">
    <location>
        <begin position="1785"/>
        <end position="1803"/>
    </location>
</feature>
<evidence type="ECO:0000313" key="13">
    <source>
        <dbReference type="EMBL" id="CUI15070.1"/>
    </source>
</evidence>
<keyword evidence="7 11" id="KW-0472">Membrane</keyword>
<evidence type="ECO:0000256" key="1">
    <source>
        <dbReference type="ARBA" id="ARBA00004167"/>
    </source>
</evidence>
<dbReference type="InterPro" id="IPR001611">
    <property type="entry name" value="Leu-rich_rpt"/>
</dbReference>
<dbReference type="PANTHER" id="PTHR27000">
    <property type="entry name" value="LEUCINE-RICH REPEAT RECEPTOR-LIKE PROTEIN KINASE FAMILY PROTEIN-RELATED"/>
    <property type="match status" value="1"/>
</dbReference>
<feature type="region of interest" description="Disordered" evidence="10">
    <location>
        <begin position="1252"/>
        <end position="1396"/>
    </location>
</feature>
<evidence type="ECO:0000256" key="12">
    <source>
        <dbReference type="SAM" id="SignalP"/>
    </source>
</evidence>
<dbReference type="InterPro" id="IPR032675">
    <property type="entry name" value="LRR_dom_sf"/>
</dbReference>
<keyword evidence="6 11" id="KW-1133">Transmembrane helix</keyword>
<dbReference type="Gene3D" id="3.80.10.10">
    <property type="entry name" value="Ribonuclease Inhibitor"/>
    <property type="match status" value="8"/>
</dbReference>
<evidence type="ECO:0000256" key="8">
    <source>
        <dbReference type="ARBA" id="ARBA00023170"/>
    </source>
</evidence>
<organism evidence="13 14">
    <name type="scientific">Bodo saltans</name>
    <name type="common">Flagellated protozoan</name>
    <dbReference type="NCBI Taxonomy" id="75058"/>
    <lineage>
        <taxon>Eukaryota</taxon>
        <taxon>Discoba</taxon>
        <taxon>Euglenozoa</taxon>
        <taxon>Kinetoplastea</taxon>
        <taxon>Metakinetoplastina</taxon>
        <taxon>Eubodonida</taxon>
        <taxon>Bodonidae</taxon>
        <taxon>Bodo</taxon>
    </lineage>
</organism>
<keyword evidence="4 12" id="KW-0732">Signal</keyword>
<evidence type="ECO:0000313" key="14">
    <source>
        <dbReference type="Proteomes" id="UP000051952"/>
    </source>
</evidence>
<dbReference type="PANTHER" id="PTHR27000:SF642">
    <property type="entry name" value="INACTIVE LEUCINE-RICH REPEAT RECEPTOR KINASE XIAO-RELATED"/>
    <property type="match status" value="1"/>
</dbReference>
<dbReference type="SUPFAM" id="SSF52058">
    <property type="entry name" value="L domain-like"/>
    <property type="match status" value="3"/>
</dbReference>
<reference evidence="14" key="1">
    <citation type="submission" date="2015-09" db="EMBL/GenBank/DDBJ databases">
        <authorList>
            <consortium name="Pathogen Informatics"/>
        </authorList>
    </citation>
    <scope>NUCLEOTIDE SEQUENCE [LARGE SCALE GENOMIC DNA]</scope>
    <source>
        <strain evidence="14">Lake Konstanz</strain>
    </source>
</reference>
<evidence type="ECO:0000256" key="10">
    <source>
        <dbReference type="SAM" id="MobiDB-lite"/>
    </source>
</evidence>
<comment type="subcellular location">
    <subcellularLocation>
        <location evidence="1">Membrane</location>
        <topology evidence="1">Single-pass membrane protein</topology>
    </subcellularLocation>
</comment>
<feature type="transmembrane region" description="Helical" evidence="11">
    <location>
        <begin position="1666"/>
        <end position="1686"/>
    </location>
</feature>
<dbReference type="Proteomes" id="UP000051952">
    <property type="component" value="Unassembled WGS sequence"/>
</dbReference>
<feature type="compositionally biased region" description="Polar residues" evidence="10">
    <location>
        <begin position="1274"/>
        <end position="1323"/>
    </location>
</feature>
<feature type="compositionally biased region" description="Low complexity" evidence="10">
    <location>
        <begin position="1324"/>
        <end position="1333"/>
    </location>
</feature>
<dbReference type="VEuPathDB" id="TriTrypDB:BSAL_22815"/>
<feature type="compositionally biased region" description="Low complexity" evidence="10">
    <location>
        <begin position="1408"/>
        <end position="1431"/>
    </location>
</feature>
<keyword evidence="3 11" id="KW-0812">Transmembrane</keyword>
<accession>A0A0S4KIT5</accession>
<feature type="compositionally biased region" description="Low complexity" evidence="10">
    <location>
        <begin position="1383"/>
        <end position="1396"/>
    </location>
</feature>
<feature type="transmembrane region" description="Helical" evidence="11">
    <location>
        <begin position="1760"/>
        <end position="1779"/>
    </location>
</feature>
<evidence type="ECO:0000256" key="6">
    <source>
        <dbReference type="ARBA" id="ARBA00022989"/>
    </source>
</evidence>
<gene>
    <name evidence="13" type="ORF">BSAL_22815</name>
</gene>
<feature type="signal peptide" evidence="12">
    <location>
        <begin position="1"/>
        <end position="21"/>
    </location>
</feature>
<dbReference type="GO" id="GO:0016020">
    <property type="term" value="C:membrane"/>
    <property type="evidence" value="ECO:0007669"/>
    <property type="project" value="UniProtKB-SubCell"/>
</dbReference>
<feature type="compositionally biased region" description="Low complexity" evidence="10">
    <location>
        <begin position="1448"/>
        <end position="1469"/>
    </location>
</feature>
<feature type="compositionally biased region" description="Polar residues" evidence="10">
    <location>
        <begin position="1252"/>
        <end position="1265"/>
    </location>
</feature>
<proteinExistence type="predicted"/>
<feature type="region of interest" description="Disordered" evidence="10">
    <location>
        <begin position="1971"/>
        <end position="2027"/>
    </location>
</feature>
<feature type="compositionally biased region" description="Low complexity" evidence="10">
    <location>
        <begin position="1341"/>
        <end position="1362"/>
    </location>
</feature>
<evidence type="ECO:0000256" key="11">
    <source>
        <dbReference type="SAM" id="Phobius"/>
    </source>
</evidence>
<keyword evidence="2" id="KW-0433">Leucine-rich repeat</keyword>
<feature type="chain" id="PRO_5006623334" evidence="12">
    <location>
        <begin position="22"/>
        <end position="2046"/>
    </location>
</feature>
<evidence type="ECO:0000256" key="7">
    <source>
        <dbReference type="ARBA" id="ARBA00023136"/>
    </source>
</evidence>
<keyword evidence="5" id="KW-0677">Repeat</keyword>
<feature type="transmembrane region" description="Helical" evidence="11">
    <location>
        <begin position="1558"/>
        <end position="1588"/>
    </location>
</feature>
<evidence type="ECO:0000256" key="5">
    <source>
        <dbReference type="ARBA" id="ARBA00022737"/>
    </source>
</evidence>
<keyword evidence="9" id="KW-0325">Glycoprotein</keyword>
<feature type="region of interest" description="Disordered" evidence="10">
    <location>
        <begin position="1408"/>
        <end position="1469"/>
    </location>
</feature>
<feature type="compositionally biased region" description="Polar residues" evidence="10">
    <location>
        <begin position="1363"/>
        <end position="1382"/>
    </location>
</feature>
<name>A0A0S4KIT5_BODSA</name>
<evidence type="ECO:0000256" key="3">
    <source>
        <dbReference type="ARBA" id="ARBA00022692"/>
    </source>
</evidence>
<dbReference type="Pfam" id="PF00560">
    <property type="entry name" value="LRR_1"/>
    <property type="match status" value="2"/>
</dbReference>
<keyword evidence="8" id="KW-0675">Receptor</keyword>
<dbReference type="EMBL" id="CYKH01001760">
    <property type="protein sequence ID" value="CUI15070.1"/>
    <property type="molecule type" value="Genomic_DNA"/>
</dbReference>
<evidence type="ECO:0000256" key="4">
    <source>
        <dbReference type="ARBA" id="ARBA00022729"/>
    </source>
</evidence>
<keyword evidence="14" id="KW-1185">Reference proteome</keyword>
<protein>
    <submittedName>
        <fullName evidence="13">GP46-like surface antigen, putative</fullName>
    </submittedName>
</protein>
<evidence type="ECO:0000256" key="2">
    <source>
        <dbReference type="ARBA" id="ARBA00022614"/>
    </source>
</evidence>
<dbReference type="OrthoDB" id="67933at2759"/>